<dbReference type="AlphaFoldDB" id="A0A2N5UDN7"/>
<reference evidence="1 2" key="1">
    <citation type="submission" date="2017-11" db="EMBL/GenBank/DDBJ databases">
        <title>De novo assembly and phasing of dikaryotic genomes from two isolates of Puccinia coronata f. sp. avenae, the causal agent of oat crown rust.</title>
        <authorList>
            <person name="Miller M.E."/>
            <person name="Zhang Y."/>
            <person name="Omidvar V."/>
            <person name="Sperschneider J."/>
            <person name="Schwessinger B."/>
            <person name="Raley C."/>
            <person name="Palmer J.M."/>
            <person name="Garnica D."/>
            <person name="Upadhyaya N."/>
            <person name="Rathjen J."/>
            <person name="Taylor J.M."/>
            <person name="Park R.F."/>
            <person name="Dodds P.N."/>
            <person name="Hirsch C.D."/>
            <person name="Kianian S.F."/>
            <person name="Figueroa M."/>
        </authorList>
    </citation>
    <scope>NUCLEOTIDE SEQUENCE [LARGE SCALE GENOMIC DNA]</scope>
    <source>
        <strain evidence="1">12SD80</strain>
    </source>
</reference>
<comment type="caution">
    <text evidence="1">The sequence shown here is derived from an EMBL/GenBank/DDBJ whole genome shotgun (WGS) entry which is preliminary data.</text>
</comment>
<gene>
    <name evidence="1" type="ORF">PCASD_14426</name>
</gene>
<name>A0A2N5UDN7_9BASI</name>
<organism evidence="1 2">
    <name type="scientific">Puccinia coronata f. sp. avenae</name>
    <dbReference type="NCBI Taxonomy" id="200324"/>
    <lineage>
        <taxon>Eukaryota</taxon>
        <taxon>Fungi</taxon>
        <taxon>Dikarya</taxon>
        <taxon>Basidiomycota</taxon>
        <taxon>Pucciniomycotina</taxon>
        <taxon>Pucciniomycetes</taxon>
        <taxon>Pucciniales</taxon>
        <taxon>Pucciniaceae</taxon>
        <taxon>Puccinia</taxon>
    </lineage>
</organism>
<sequence>MDSDTVLLPHGCVFAGDSCPIQLYFLALQTQTQILLAQISTASRYLSPPLHRLHFSRPHA</sequence>
<evidence type="ECO:0000313" key="1">
    <source>
        <dbReference type="EMBL" id="PLW35858.1"/>
    </source>
</evidence>
<accession>A0A2N5UDN7</accession>
<proteinExistence type="predicted"/>
<protein>
    <submittedName>
        <fullName evidence="1">Uncharacterized protein</fullName>
    </submittedName>
</protein>
<dbReference type="Proteomes" id="UP000235392">
    <property type="component" value="Unassembled WGS sequence"/>
</dbReference>
<evidence type="ECO:0000313" key="2">
    <source>
        <dbReference type="Proteomes" id="UP000235392"/>
    </source>
</evidence>
<dbReference type="EMBL" id="PGCI01000170">
    <property type="protein sequence ID" value="PLW35858.1"/>
    <property type="molecule type" value="Genomic_DNA"/>
</dbReference>